<dbReference type="RefSeq" id="WP_101872340.1">
    <property type="nucleotide sequence ID" value="NZ_BAABXJ010000001.1"/>
</dbReference>
<dbReference type="Proteomes" id="UP000286137">
    <property type="component" value="Unassembled WGS sequence"/>
</dbReference>
<dbReference type="EMBL" id="QSIR01000008">
    <property type="protein sequence ID" value="RHD07204.1"/>
    <property type="molecule type" value="Genomic_DNA"/>
</dbReference>
<dbReference type="Proteomes" id="UP001297370">
    <property type="component" value="Unassembled WGS sequence"/>
</dbReference>
<evidence type="ECO:0000313" key="7">
    <source>
        <dbReference type="EMBL" id="PLT87427.1"/>
    </source>
</evidence>
<feature type="domain" description="Tail specific protease" evidence="1">
    <location>
        <begin position="285"/>
        <end position="480"/>
    </location>
</feature>
<evidence type="ECO:0000313" key="5">
    <source>
        <dbReference type="EMBL" id="NSI59210.1"/>
    </source>
</evidence>
<dbReference type="EMBL" id="QRTJ01000039">
    <property type="protein sequence ID" value="RGQ61995.1"/>
    <property type="molecule type" value="Genomic_DNA"/>
</dbReference>
<reference evidence="4" key="7">
    <citation type="submission" date="2022-12" db="EMBL/GenBank/DDBJ databases">
        <title>Genome of R. gnavus strain RSHDN_123.</title>
        <authorList>
            <person name="Abdugheni R."/>
        </authorList>
    </citation>
    <scope>NUCLEOTIDE SEQUENCE</scope>
    <source>
        <strain evidence="4">RSHDN_123</strain>
    </source>
</reference>
<reference evidence="5" key="3">
    <citation type="journal article" date="2020" name="Cell Host Microbe">
        <title>Functional and Genomic Variation between Human-Derived Isolates of Lachnospiraceae Reveals Inter- and Intra-Species Diversity.</title>
        <authorList>
            <person name="Sorbara M.T."/>
            <person name="Littmann E.R."/>
            <person name="Fontana E."/>
            <person name="Moody T.U."/>
            <person name="Kohout C.E."/>
            <person name="Gjonbalaj M."/>
            <person name="Eaton V."/>
            <person name="Seok R."/>
            <person name="Leiner I.M."/>
            <person name="Pamer E.G."/>
        </authorList>
    </citation>
    <scope>NUCLEOTIDE SEQUENCE</scope>
    <source>
        <strain evidence="5">MSK.15.32</strain>
    </source>
</reference>
<reference evidence="2" key="5">
    <citation type="submission" date="2021-10" db="EMBL/GenBank/DDBJ databases">
        <title>Collection of gut derived symbiotic bacterial strains cultured from healthy donors.</title>
        <authorList>
            <person name="Lin H."/>
            <person name="Littmann E."/>
            <person name="Claire K."/>
            <person name="Pamer E."/>
        </authorList>
    </citation>
    <scope>NUCLEOTIDE SEQUENCE</scope>
    <source>
        <strain evidence="2">MSK.23.18</strain>
    </source>
</reference>
<reference evidence="11 12" key="1">
    <citation type="journal article" date="2017" name="Genome Med.">
        <title>A novel Ruminococcus gnavus clade enriched in inflammatory bowel disease patients.</title>
        <authorList>
            <person name="Hall A.B."/>
            <person name="Yassour M."/>
            <person name="Sauk J."/>
            <person name="Garner A."/>
            <person name="Jiang X."/>
            <person name="Arthur T."/>
            <person name="Lagoudas G.K."/>
            <person name="Vatanen T."/>
            <person name="Fornelos N."/>
            <person name="Wilson R."/>
            <person name="Bertha M."/>
            <person name="Cohen M."/>
            <person name="Garber J."/>
            <person name="Khalili H."/>
            <person name="Gevers D."/>
            <person name="Ananthakrishnan A.N."/>
            <person name="Kugathasan S."/>
            <person name="Lander E.S."/>
            <person name="Blainey P."/>
            <person name="Vlamakis H."/>
            <person name="Xavier R.J."/>
            <person name="Huttenhower C."/>
        </authorList>
    </citation>
    <scope>NUCLEOTIDE SEQUENCE [LARGE SCALE GENOMIC DNA]</scope>
    <source>
        <strain evidence="6 12">RJX1118</strain>
        <strain evidence="7 11">RJX1128</strain>
    </source>
</reference>
<dbReference type="EMBL" id="QRIS01000008">
    <property type="protein sequence ID" value="RHG86030.1"/>
    <property type="molecule type" value="Genomic_DNA"/>
</dbReference>
<protein>
    <submittedName>
        <fullName evidence="3">S41 family peptidase</fullName>
    </submittedName>
</protein>
<dbReference type="Proteomes" id="UP001148455">
    <property type="component" value="Unassembled WGS sequence"/>
</dbReference>
<name>A0A2N5NZI2_MEDGN</name>
<evidence type="ECO:0000313" key="10">
    <source>
        <dbReference type="EMBL" id="RHG86030.1"/>
    </source>
</evidence>
<gene>
    <name evidence="6" type="ORF">CDL18_11325</name>
    <name evidence="7" type="ORF">CDL20_06700</name>
    <name evidence="10" type="ORF">DW243_06200</name>
    <name evidence="9" type="ORF">DW812_07280</name>
    <name evidence="8" type="ORF">DWY88_14790</name>
    <name evidence="5" type="ORF">G4993_12495</name>
    <name evidence="2" type="ORF">LIQ08_08860</name>
    <name evidence="4" type="ORF">O8D18_09685</name>
    <name evidence="3" type="ORF">OZZ17_09390</name>
</gene>
<reference evidence="5" key="4">
    <citation type="submission" date="2020-02" db="EMBL/GenBank/DDBJ databases">
        <authorList>
            <person name="Littmann E."/>
            <person name="Sorbara M."/>
        </authorList>
    </citation>
    <scope>NUCLEOTIDE SEQUENCE</scope>
    <source>
        <strain evidence="5">MSK.15.32</strain>
    </source>
</reference>
<dbReference type="EMBL" id="JAJBOM010000010">
    <property type="protein sequence ID" value="MCB5619260.1"/>
    <property type="molecule type" value="Genomic_DNA"/>
</dbReference>
<reference evidence="13 14" key="2">
    <citation type="submission" date="2018-08" db="EMBL/GenBank/DDBJ databases">
        <title>A genome reference for cultivated species of the human gut microbiota.</title>
        <authorList>
            <person name="Zou Y."/>
            <person name="Xue W."/>
            <person name="Luo G."/>
        </authorList>
    </citation>
    <scope>NUCLEOTIDE SEQUENCE [LARGE SCALE GENOMIC DNA]</scope>
    <source>
        <strain evidence="8 15">AF27-4BH</strain>
        <strain evidence="10 13">AM21-18</strain>
        <strain evidence="9 14">AM32-6</strain>
    </source>
</reference>
<evidence type="ECO:0000313" key="14">
    <source>
        <dbReference type="Proteomes" id="UP000284472"/>
    </source>
</evidence>
<proteinExistence type="predicted"/>
<evidence type="ECO:0000313" key="3">
    <source>
        <dbReference type="EMBL" id="MCZ0667760.1"/>
    </source>
</evidence>
<evidence type="ECO:0000313" key="8">
    <source>
        <dbReference type="EMBL" id="RGQ61995.1"/>
    </source>
</evidence>
<dbReference type="EMBL" id="JAAIRV010000027">
    <property type="protein sequence ID" value="NSI59210.1"/>
    <property type="molecule type" value="Genomic_DNA"/>
</dbReference>
<dbReference type="SUPFAM" id="SSF52096">
    <property type="entry name" value="ClpP/crotonase"/>
    <property type="match status" value="1"/>
</dbReference>
<evidence type="ECO:0000313" key="9">
    <source>
        <dbReference type="EMBL" id="RHD07204.1"/>
    </source>
</evidence>
<dbReference type="Proteomes" id="UP000234840">
    <property type="component" value="Unassembled WGS sequence"/>
</dbReference>
<evidence type="ECO:0000313" key="2">
    <source>
        <dbReference type="EMBL" id="MCB5619260.1"/>
    </source>
</evidence>
<evidence type="ECO:0000313" key="12">
    <source>
        <dbReference type="Proteomes" id="UP000234849"/>
    </source>
</evidence>
<dbReference type="GO" id="GO:0006508">
    <property type="term" value="P:proteolysis"/>
    <property type="evidence" value="ECO:0007669"/>
    <property type="project" value="InterPro"/>
</dbReference>
<evidence type="ECO:0000313" key="4">
    <source>
        <dbReference type="EMBL" id="MCZ7694307.1"/>
    </source>
</evidence>
<dbReference type="Proteomes" id="UP000284472">
    <property type="component" value="Unassembled WGS sequence"/>
</dbReference>
<comment type="caution">
    <text evidence="8">The sequence shown here is derived from an EMBL/GenBank/DDBJ whole genome shotgun (WGS) entry which is preliminary data.</text>
</comment>
<evidence type="ECO:0000313" key="15">
    <source>
        <dbReference type="Proteomes" id="UP000286137"/>
    </source>
</evidence>
<dbReference type="InterPro" id="IPR029045">
    <property type="entry name" value="ClpP/crotonase-like_dom_sf"/>
</dbReference>
<dbReference type="Gene3D" id="3.90.226.10">
    <property type="entry name" value="2-enoyl-CoA Hydratase, Chain A, domain 1"/>
    <property type="match status" value="1"/>
</dbReference>
<dbReference type="EMBL" id="JAPZED010000009">
    <property type="protein sequence ID" value="MCZ7694307.1"/>
    <property type="molecule type" value="Genomic_DNA"/>
</dbReference>
<dbReference type="InterPro" id="IPR005151">
    <property type="entry name" value="Tail-specific_protease"/>
</dbReference>
<sequence length="501" mass="57290">MKTKKYRFFSIIIVAVFLVTLYREYDTSELQTLLTCSNTRRMQTKVVENKEYSQYLTNYAPTELGIAPEQLIYLEPALAGLPTYSLHGKNVAKEDAISDVKFLFQVLKHSYAGYLYFGDFEKWENVRNNMINQINAYPDELPVFTLQQILMSNLQFIQDGHFLINGSSIIERDIYYYNEAFKIQEDSKGFYLYLNRHKWYIESVQDDKDVKQYVKSSLDQSGHMCKYIGILSGTPYTAVTLKLNSGVEFKEIRVELKASQGKVYSQKKSSKGYNYRKINNIPVFTMNSFIGTDNLETYKKAARQAKNEEFIILDLRGNSGGQTVIPTTWFENFTGQIAKTNSVTIRLASLINNYVTKSALEMVDYESLTPHFKDLYKSEYDLSSRSENKWYVTTENKVVLPNDTKIFVLIDKNVASSAEAFVEELDTLKNVVFVGTNTSGVVFSKQSIRCTLPYSQLAVTYGDAISFGGITEGKGFEPDIWIGGNDVLERVVDFIERNEGT</sequence>
<dbReference type="Proteomes" id="UP001296580">
    <property type="component" value="Unassembled WGS sequence"/>
</dbReference>
<dbReference type="EMBL" id="JAPRAY010000011">
    <property type="protein sequence ID" value="MCZ0667760.1"/>
    <property type="molecule type" value="Genomic_DNA"/>
</dbReference>
<accession>A0A2N5NZI2</accession>
<dbReference type="GO" id="GO:0008236">
    <property type="term" value="F:serine-type peptidase activity"/>
    <property type="evidence" value="ECO:0007669"/>
    <property type="project" value="InterPro"/>
</dbReference>
<dbReference type="Proteomes" id="UP001079535">
    <property type="component" value="Unassembled WGS sequence"/>
</dbReference>
<evidence type="ECO:0000259" key="1">
    <source>
        <dbReference type="Pfam" id="PF03572"/>
    </source>
</evidence>
<dbReference type="EMBL" id="NIHW01000013">
    <property type="protein sequence ID" value="PLT87427.1"/>
    <property type="molecule type" value="Genomic_DNA"/>
</dbReference>
<dbReference type="Proteomes" id="UP000283981">
    <property type="component" value="Unassembled WGS sequence"/>
</dbReference>
<reference evidence="3" key="6">
    <citation type="submission" date="2022-11" db="EMBL/GenBank/DDBJ databases">
        <title>Temperate bacteriophages infecting mucin-degrading bacterium Ruminococcus gnavus from the human gut.</title>
        <authorList>
            <person name="Buttimer C."/>
        </authorList>
    </citation>
    <scope>NUCLEOTIDE SEQUENCE</scope>
    <source>
        <strain evidence="3">CCUG 49994</strain>
    </source>
</reference>
<evidence type="ECO:0000313" key="11">
    <source>
        <dbReference type="Proteomes" id="UP000234840"/>
    </source>
</evidence>
<organism evidence="8 15">
    <name type="scientific">Mediterraneibacter gnavus</name>
    <name type="common">Ruminococcus gnavus</name>
    <dbReference type="NCBI Taxonomy" id="33038"/>
    <lineage>
        <taxon>Bacteria</taxon>
        <taxon>Bacillati</taxon>
        <taxon>Bacillota</taxon>
        <taxon>Clostridia</taxon>
        <taxon>Lachnospirales</taxon>
        <taxon>Lachnospiraceae</taxon>
        <taxon>Mediterraneibacter</taxon>
    </lineage>
</organism>
<dbReference type="Proteomes" id="UP000234849">
    <property type="component" value="Unassembled WGS sequence"/>
</dbReference>
<evidence type="ECO:0000313" key="13">
    <source>
        <dbReference type="Proteomes" id="UP000283981"/>
    </source>
</evidence>
<dbReference type="EMBL" id="NIHM01000016">
    <property type="protein sequence ID" value="PLT53790.1"/>
    <property type="molecule type" value="Genomic_DNA"/>
</dbReference>
<evidence type="ECO:0000313" key="6">
    <source>
        <dbReference type="EMBL" id="PLT53790.1"/>
    </source>
</evidence>
<dbReference type="AlphaFoldDB" id="A0A2N5NZI2"/>
<dbReference type="Pfam" id="PF03572">
    <property type="entry name" value="Peptidase_S41"/>
    <property type="match status" value="1"/>
</dbReference>